<dbReference type="GO" id="GO:0046872">
    <property type="term" value="F:metal ion binding"/>
    <property type="evidence" value="ECO:0007669"/>
    <property type="project" value="UniProtKB-KW"/>
</dbReference>
<name>A0A392N8Z5_9FABA</name>
<sequence>MSNFVDQQVVVRGCRSLDSLIPEPDPSSNEFDWLSRCYEWRLNMQTGEVKEKDPCDVPKYGGLAKLYFEESSEELSMSKREKDEAIRMEYHMFEKNTFCNGAAFVARDEGVEEDDGWIITFVHNEDTNTSQVHIIDTKNFCGGTVAKIEMPCRVPYGFHGAFMPISF</sequence>
<evidence type="ECO:0000256" key="5">
    <source>
        <dbReference type="PIRSR" id="PIRSR604294-1"/>
    </source>
</evidence>
<keyword evidence="3 6" id="KW-0223">Dioxygenase</keyword>
<evidence type="ECO:0000256" key="1">
    <source>
        <dbReference type="ARBA" id="ARBA00006787"/>
    </source>
</evidence>
<keyword evidence="7" id="KW-1185">Reference proteome</keyword>
<organism evidence="6 7">
    <name type="scientific">Trifolium medium</name>
    <dbReference type="NCBI Taxonomy" id="97028"/>
    <lineage>
        <taxon>Eukaryota</taxon>
        <taxon>Viridiplantae</taxon>
        <taxon>Streptophyta</taxon>
        <taxon>Embryophyta</taxon>
        <taxon>Tracheophyta</taxon>
        <taxon>Spermatophyta</taxon>
        <taxon>Magnoliopsida</taxon>
        <taxon>eudicotyledons</taxon>
        <taxon>Gunneridae</taxon>
        <taxon>Pentapetalae</taxon>
        <taxon>rosids</taxon>
        <taxon>fabids</taxon>
        <taxon>Fabales</taxon>
        <taxon>Fabaceae</taxon>
        <taxon>Papilionoideae</taxon>
        <taxon>50 kb inversion clade</taxon>
        <taxon>NPAAA clade</taxon>
        <taxon>Hologalegina</taxon>
        <taxon>IRL clade</taxon>
        <taxon>Trifolieae</taxon>
        <taxon>Trifolium</taxon>
    </lineage>
</organism>
<comment type="similarity">
    <text evidence="1">Belongs to the carotenoid oxygenase family.</text>
</comment>
<keyword evidence="3 6" id="KW-0560">Oxidoreductase</keyword>
<gene>
    <name evidence="6" type="ORF">A2U01_0017036</name>
</gene>
<keyword evidence="4 5" id="KW-0408">Iron</keyword>
<evidence type="ECO:0000256" key="2">
    <source>
        <dbReference type="ARBA" id="ARBA00022723"/>
    </source>
</evidence>
<keyword evidence="2 5" id="KW-0479">Metal-binding</keyword>
<accession>A0A392N8Z5</accession>
<proteinExistence type="inferred from homology"/>
<dbReference type="InterPro" id="IPR004294">
    <property type="entry name" value="Carotenoid_Oase"/>
</dbReference>
<dbReference type="Proteomes" id="UP000265520">
    <property type="component" value="Unassembled WGS sequence"/>
</dbReference>
<dbReference type="GO" id="GO:0016121">
    <property type="term" value="P:carotene catabolic process"/>
    <property type="evidence" value="ECO:0007669"/>
    <property type="project" value="TreeGrafter"/>
</dbReference>
<dbReference type="GO" id="GO:0010436">
    <property type="term" value="F:carotenoid dioxygenase activity"/>
    <property type="evidence" value="ECO:0007669"/>
    <property type="project" value="TreeGrafter"/>
</dbReference>
<comment type="cofactor">
    <cofactor evidence="5">
        <name>Fe(2+)</name>
        <dbReference type="ChEBI" id="CHEBI:29033"/>
    </cofactor>
    <text evidence="5">Binds 1 Fe(2+) ion per subunit.</text>
</comment>
<evidence type="ECO:0000256" key="4">
    <source>
        <dbReference type="ARBA" id="ARBA00023004"/>
    </source>
</evidence>
<dbReference type="EMBL" id="LXQA010031382">
    <property type="protein sequence ID" value="MCH96053.1"/>
    <property type="molecule type" value="Genomic_DNA"/>
</dbReference>
<dbReference type="PANTHER" id="PTHR10543:SF142">
    <property type="entry name" value="OS06G0162550 PROTEIN"/>
    <property type="match status" value="1"/>
</dbReference>
<protein>
    <submittedName>
        <fullName evidence="6">Carotenoid 910(9'10')-cleavage dioxygenase 1-like</fullName>
    </submittedName>
</protein>
<reference evidence="6 7" key="1">
    <citation type="journal article" date="2018" name="Front. Plant Sci.">
        <title>Red Clover (Trifolium pratense) and Zigzag Clover (T. medium) - A Picture of Genomic Similarities and Differences.</title>
        <authorList>
            <person name="Dluhosova J."/>
            <person name="Istvanek J."/>
            <person name="Nedelnik J."/>
            <person name="Repkova J."/>
        </authorList>
    </citation>
    <scope>NUCLEOTIDE SEQUENCE [LARGE SCALE GENOMIC DNA]</scope>
    <source>
        <strain evidence="7">cv. 10/8</strain>
        <tissue evidence="6">Leaf</tissue>
    </source>
</reference>
<dbReference type="AlphaFoldDB" id="A0A392N8Z5"/>
<evidence type="ECO:0000313" key="7">
    <source>
        <dbReference type="Proteomes" id="UP000265520"/>
    </source>
</evidence>
<dbReference type="Pfam" id="PF03055">
    <property type="entry name" value="RPE65"/>
    <property type="match status" value="1"/>
</dbReference>
<feature type="binding site" evidence="5">
    <location>
        <position position="159"/>
    </location>
    <ligand>
        <name>Fe cation</name>
        <dbReference type="ChEBI" id="CHEBI:24875"/>
        <note>catalytic</note>
    </ligand>
</feature>
<dbReference type="GO" id="GO:0009570">
    <property type="term" value="C:chloroplast stroma"/>
    <property type="evidence" value="ECO:0007669"/>
    <property type="project" value="TreeGrafter"/>
</dbReference>
<evidence type="ECO:0000256" key="3">
    <source>
        <dbReference type="ARBA" id="ARBA00022964"/>
    </source>
</evidence>
<dbReference type="PANTHER" id="PTHR10543">
    <property type="entry name" value="BETA-CAROTENE DIOXYGENASE"/>
    <property type="match status" value="1"/>
</dbReference>
<comment type="caution">
    <text evidence="6">The sequence shown here is derived from an EMBL/GenBank/DDBJ whole genome shotgun (WGS) entry which is preliminary data.</text>
</comment>
<evidence type="ECO:0000313" key="6">
    <source>
        <dbReference type="EMBL" id="MCH96053.1"/>
    </source>
</evidence>